<protein>
    <submittedName>
        <fullName evidence="1">Uncharacterized protein</fullName>
    </submittedName>
</protein>
<keyword evidence="2" id="KW-1185">Reference proteome</keyword>
<organism evidence="1 2">
    <name type="scientific">Aminobacter niigataensis</name>
    <dbReference type="NCBI Taxonomy" id="83265"/>
    <lineage>
        <taxon>Bacteria</taxon>
        <taxon>Pseudomonadati</taxon>
        <taxon>Pseudomonadota</taxon>
        <taxon>Alphaproteobacteria</taxon>
        <taxon>Hyphomicrobiales</taxon>
        <taxon>Phyllobacteriaceae</taxon>
        <taxon>Aminobacter</taxon>
    </lineage>
</organism>
<evidence type="ECO:0000313" key="1">
    <source>
        <dbReference type="EMBL" id="MBB4648441.1"/>
    </source>
</evidence>
<dbReference type="Proteomes" id="UP000539538">
    <property type="component" value="Unassembled WGS sequence"/>
</dbReference>
<proteinExistence type="predicted"/>
<sequence length="198" mass="21468">MTGVLPWEMHPDLTEDRLAKVAELICRGRNDAVLWQNEEIGDDSWVLGCRAFQACRHQIISAEANGDFPWLSVADNSKHLVFSIGAVPVRFYRGLAEEPTSRTMRQSFPELQQMSMLFPGEEAGQLLYRFAVETDIDGTVTSIKFVGLLGETAKLIWEVPLVASVGAPISINAPADGVELDSPVVGLPKTDAGTAAAG</sequence>
<reference evidence="1 2" key="1">
    <citation type="submission" date="2020-08" db="EMBL/GenBank/DDBJ databases">
        <title>Genomic Encyclopedia of Type Strains, Phase IV (KMG-IV): sequencing the most valuable type-strain genomes for metagenomic binning, comparative biology and taxonomic classification.</title>
        <authorList>
            <person name="Goeker M."/>
        </authorList>
    </citation>
    <scope>NUCLEOTIDE SEQUENCE [LARGE SCALE GENOMIC DNA]</scope>
    <source>
        <strain evidence="1 2">DSM 7050</strain>
    </source>
</reference>
<accession>A0ABR6KVI5</accession>
<evidence type="ECO:0000313" key="2">
    <source>
        <dbReference type="Proteomes" id="UP000539538"/>
    </source>
</evidence>
<name>A0ABR6KVI5_9HYPH</name>
<comment type="caution">
    <text evidence="1">The sequence shown here is derived from an EMBL/GenBank/DDBJ whole genome shotgun (WGS) entry which is preliminary data.</text>
</comment>
<gene>
    <name evidence="1" type="ORF">GGQ99_000163</name>
</gene>
<dbReference type="RefSeq" id="WP_183259993.1">
    <property type="nucleotide sequence ID" value="NZ_BAAAVZ010000008.1"/>
</dbReference>
<dbReference type="EMBL" id="JACHOT010000001">
    <property type="protein sequence ID" value="MBB4648441.1"/>
    <property type="molecule type" value="Genomic_DNA"/>
</dbReference>